<evidence type="ECO:0000256" key="3">
    <source>
        <dbReference type="PROSITE-ProRule" id="PRU00023"/>
    </source>
</evidence>
<dbReference type="Gene3D" id="1.25.40.20">
    <property type="entry name" value="Ankyrin repeat-containing domain"/>
    <property type="match status" value="1"/>
</dbReference>
<organism evidence="4 5">
    <name type="scientific">Aspergillus coremiiformis</name>
    <dbReference type="NCBI Taxonomy" id="138285"/>
    <lineage>
        <taxon>Eukaryota</taxon>
        <taxon>Fungi</taxon>
        <taxon>Dikarya</taxon>
        <taxon>Ascomycota</taxon>
        <taxon>Pezizomycotina</taxon>
        <taxon>Eurotiomycetes</taxon>
        <taxon>Eurotiomycetidae</taxon>
        <taxon>Eurotiales</taxon>
        <taxon>Aspergillaceae</taxon>
        <taxon>Aspergillus</taxon>
        <taxon>Aspergillus subgen. Circumdati</taxon>
    </lineage>
</organism>
<dbReference type="SUPFAM" id="SSF48403">
    <property type="entry name" value="Ankyrin repeat"/>
    <property type="match status" value="1"/>
</dbReference>
<keyword evidence="2 3" id="KW-0040">ANK repeat</keyword>
<dbReference type="EMBL" id="ML739139">
    <property type="protein sequence ID" value="KAE8352178.1"/>
    <property type="molecule type" value="Genomic_DNA"/>
</dbReference>
<evidence type="ECO:0000256" key="2">
    <source>
        <dbReference type="ARBA" id="ARBA00023043"/>
    </source>
</evidence>
<dbReference type="AlphaFoldDB" id="A0A5N6Z423"/>
<proteinExistence type="predicted"/>
<dbReference type="PROSITE" id="PS50088">
    <property type="entry name" value="ANK_REPEAT"/>
    <property type="match status" value="3"/>
</dbReference>
<dbReference type="OrthoDB" id="366390at2759"/>
<gene>
    <name evidence="4" type="ORF">BDV28DRAFT_135577</name>
</gene>
<feature type="repeat" description="ANK" evidence="3">
    <location>
        <begin position="1"/>
        <end position="30"/>
    </location>
</feature>
<dbReference type="PANTHER" id="PTHR24171">
    <property type="entry name" value="ANKYRIN REPEAT DOMAIN-CONTAINING PROTEIN 39-RELATED"/>
    <property type="match status" value="1"/>
</dbReference>
<evidence type="ECO:0000313" key="4">
    <source>
        <dbReference type="EMBL" id="KAE8352178.1"/>
    </source>
</evidence>
<dbReference type="Proteomes" id="UP000327118">
    <property type="component" value="Unassembled WGS sequence"/>
</dbReference>
<keyword evidence="5" id="KW-1185">Reference proteome</keyword>
<dbReference type="SMART" id="SM00248">
    <property type="entry name" value="ANK"/>
    <property type="match status" value="3"/>
</dbReference>
<reference evidence="5" key="1">
    <citation type="submission" date="2019-04" db="EMBL/GenBank/DDBJ databases">
        <title>Friends and foes A comparative genomics studyof 23 Aspergillus species from section Flavi.</title>
        <authorList>
            <consortium name="DOE Joint Genome Institute"/>
            <person name="Kjaerbolling I."/>
            <person name="Vesth T."/>
            <person name="Frisvad J.C."/>
            <person name="Nybo J.L."/>
            <person name="Theobald S."/>
            <person name="Kildgaard S."/>
            <person name="Isbrandt T."/>
            <person name="Kuo A."/>
            <person name="Sato A."/>
            <person name="Lyhne E.K."/>
            <person name="Kogle M.E."/>
            <person name="Wiebenga A."/>
            <person name="Kun R.S."/>
            <person name="Lubbers R.J."/>
            <person name="Makela M.R."/>
            <person name="Barry K."/>
            <person name="Chovatia M."/>
            <person name="Clum A."/>
            <person name="Daum C."/>
            <person name="Haridas S."/>
            <person name="He G."/>
            <person name="LaButti K."/>
            <person name="Lipzen A."/>
            <person name="Mondo S."/>
            <person name="Riley R."/>
            <person name="Salamov A."/>
            <person name="Simmons B.A."/>
            <person name="Magnuson J.K."/>
            <person name="Henrissat B."/>
            <person name="Mortensen U.H."/>
            <person name="Larsen T.O."/>
            <person name="Devries R.P."/>
            <person name="Grigoriev I.V."/>
            <person name="Machida M."/>
            <person name="Baker S.E."/>
            <person name="Andersen M.R."/>
        </authorList>
    </citation>
    <scope>NUCLEOTIDE SEQUENCE [LARGE SCALE GENOMIC DNA]</scope>
    <source>
        <strain evidence="5">CBS 553.77</strain>
    </source>
</reference>
<dbReference type="Pfam" id="PF12796">
    <property type="entry name" value="Ank_2"/>
    <property type="match status" value="1"/>
</dbReference>
<name>A0A5N6Z423_9EURO</name>
<protein>
    <submittedName>
        <fullName evidence="4">Ankyrin repeat-containing domain protein</fullName>
    </submittedName>
</protein>
<evidence type="ECO:0000313" key="5">
    <source>
        <dbReference type="Proteomes" id="UP000327118"/>
    </source>
</evidence>
<dbReference type="InterPro" id="IPR036770">
    <property type="entry name" value="Ankyrin_rpt-contain_sf"/>
</dbReference>
<sequence length="121" mass="13566">MALHAAARQNNLDGVRQLLQAGGTLDALDRHIWTSLHLASRYGYANITGLLVEHDADINRREFHGWTGLHLAAREEHLECVRLLLEHGIDPEVCGNDGKRAGGKMKHSVNRLYTKVLVIER</sequence>
<keyword evidence="1" id="KW-0677">Repeat</keyword>
<accession>A0A5N6Z423</accession>
<feature type="repeat" description="ANK" evidence="3">
    <location>
        <begin position="31"/>
        <end position="63"/>
    </location>
</feature>
<feature type="repeat" description="ANK" evidence="3">
    <location>
        <begin position="64"/>
        <end position="96"/>
    </location>
</feature>
<dbReference type="InterPro" id="IPR002110">
    <property type="entry name" value="Ankyrin_rpt"/>
</dbReference>
<dbReference type="PROSITE" id="PS50297">
    <property type="entry name" value="ANK_REP_REGION"/>
    <property type="match status" value="3"/>
</dbReference>
<evidence type="ECO:0000256" key="1">
    <source>
        <dbReference type="ARBA" id="ARBA00022737"/>
    </source>
</evidence>